<feature type="region of interest" description="Disordered" evidence="1">
    <location>
        <begin position="24"/>
        <end position="61"/>
    </location>
</feature>
<protein>
    <submittedName>
        <fullName evidence="2">Uncharacterized protein</fullName>
    </submittedName>
</protein>
<feature type="compositionally biased region" description="Basic residues" evidence="1">
    <location>
        <begin position="30"/>
        <end position="42"/>
    </location>
</feature>
<accession>A0ABQ2W6L6</accession>
<sequence>MGHRFAGAPSIAKEALEKARFVVRGGGRERRQRHGRTGHKKGGWAVPSHRLQARSAEGSVA</sequence>
<evidence type="ECO:0000313" key="3">
    <source>
        <dbReference type="Proteomes" id="UP000660675"/>
    </source>
</evidence>
<comment type="caution">
    <text evidence="2">The sequence shown here is derived from an EMBL/GenBank/DDBJ whole genome shotgun (WGS) entry which is preliminary data.</text>
</comment>
<keyword evidence="3" id="KW-1185">Reference proteome</keyword>
<evidence type="ECO:0000313" key="2">
    <source>
        <dbReference type="EMBL" id="GGV92156.1"/>
    </source>
</evidence>
<reference evidence="3" key="1">
    <citation type="journal article" date="2019" name="Int. J. Syst. Evol. Microbiol.">
        <title>The Global Catalogue of Microorganisms (GCM) 10K type strain sequencing project: providing services to taxonomists for standard genome sequencing and annotation.</title>
        <authorList>
            <consortium name="The Broad Institute Genomics Platform"/>
            <consortium name="The Broad Institute Genome Sequencing Center for Infectious Disease"/>
            <person name="Wu L."/>
            <person name="Ma J."/>
        </authorList>
    </citation>
    <scope>NUCLEOTIDE SEQUENCE [LARGE SCALE GENOMIC DNA]</scope>
    <source>
        <strain evidence="3">JCM 4376</strain>
    </source>
</reference>
<proteinExistence type="predicted"/>
<dbReference type="EMBL" id="BMTF01000021">
    <property type="protein sequence ID" value="GGV92156.1"/>
    <property type="molecule type" value="Genomic_DNA"/>
</dbReference>
<dbReference type="Proteomes" id="UP000660675">
    <property type="component" value="Unassembled WGS sequence"/>
</dbReference>
<organism evidence="2 3">
    <name type="scientific">Streptomyces gelaticus</name>
    <dbReference type="NCBI Taxonomy" id="285446"/>
    <lineage>
        <taxon>Bacteria</taxon>
        <taxon>Bacillati</taxon>
        <taxon>Actinomycetota</taxon>
        <taxon>Actinomycetes</taxon>
        <taxon>Kitasatosporales</taxon>
        <taxon>Streptomycetaceae</taxon>
        <taxon>Streptomyces</taxon>
    </lineage>
</organism>
<gene>
    <name evidence="2" type="ORF">GCM10015535_52490</name>
</gene>
<evidence type="ECO:0000256" key="1">
    <source>
        <dbReference type="SAM" id="MobiDB-lite"/>
    </source>
</evidence>
<name>A0ABQ2W6L6_9ACTN</name>